<protein>
    <submittedName>
        <fullName evidence="1">Uncharacterized protein</fullName>
    </submittedName>
</protein>
<dbReference type="AlphaFoldDB" id="U9SMN4"/>
<organism evidence="1">
    <name type="scientific">Rhizophagus irregularis (strain DAOM 181602 / DAOM 197198 / MUCL 43194)</name>
    <name type="common">Arbuscular mycorrhizal fungus</name>
    <name type="synonym">Glomus intraradices</name>
    <dbReference type="NCBI Taxonomy" id="747089"/>
    <lineage>
        <taxon>Eukaryota</taxon>
        <taxon>Fungi</taxon>
        <taxon>Fungi incertae sedis</taxon>
        <taxon>Mucoromycota</taxon>
        <taxon>Glomeromycotina</taxon>
        <taxon>Glomeromycetes</taxon>
        <taxon>Glomerales</taxon>
        <taxon>Glomeraceae</taxon>
        <taxon>Rhizophagus</taxon>
    </lineage>
</organism>
<gene>
    <name evidence="1" type="ORF">GLOINDRAFT_11881</name>
</gene>
<dbReference type="HOGENOM" id="CLU_2980296_0_0_1"/>
<dbReference type="EMBL" id="KI299849">
    <property type="protein sequence ID" value="ERZ97139.1"/>
    <property type="molecule type" value="Genomic_DNA"/>
</dbReference>
<evidence type="ECO:0000313" key="1">
    <source>
        <dbReference type="EMBL" id="ERZ97139.1"/>
    </source>
</evidence>
<reference evidence="1" key="1">
    <citation type="submission" date="2013-07" db="EMBL/GenBank/DDBJ databases">
        <title>The genome of an arbuscular mycorrhizal fungus provides insights into the evolution of the oldest plant symbiosis.</title>
        <authorList>
            <consortium name="DOE Joint Genome Institute"/>
            <person name="Tisserant E."/>
            <person name="Malbreil M."/>
            <person name="Kuo A."/>
            <person name="Kohler A."/>
            <person name="Symeonidi A."/>
            <person name="Balestrini R."/>
            <person name="Charron P."/>
            <person name="Duensing N."/>
            <person name="Frei-dit-Frey N."/>
            <person name="Gianinazzi-Pearson V."/>
            <person name="Gilbert B."/>
            <person name="Handa Y."/>
            <person name="Hijri M."/>
            <person name="Kaul R."/>
            <person name="Kawaguchi M."/>
            <person name="Krajinski F."/>
            <person name="Lammers P."/>
            <person name="Lapierre D."/>
            <person name="Masclaux F.G."/>
            <person name="Murat C."/>
            <person name="Morin E."/>
            <person name="Ndikumana S."/>
            <person name="Pagni M."/>
            <person name="Petitpierre D."/>
            <person name="Requena N."/>
            <person name="Rosikiewicz P."/>
            <person name="Riley R."/>
            <person name="Saito K."/>
            <person name="San Clemente H."/>
            <person name="Shapiro H."/>
            <person name="van Tuinen D."/>
            <person name="Becard G."/>
            <person name="Bonfante P."/>
            <person name="Paszkowski U."/>
            <person name="Shachar-Hill Y."/>
            <person name="Young J.P."/>
            <person name="Sanders I.R."/>
            <person name="Henrissat B."/>
            <person name="Rensing S.A."/>
            <person name="Grigoriev I.V."/>
            <person name="Corradi N."/>
            <person name="Roux C."/>
            <person name="Martin F."/>
        </authorList>
    </citation>
    <scope>NUCLEOTIDE SEQUENCE</scope>
    <source>
        <strain evidence="1">DAOM 197198</strain>
    </source>
</reference>
<proteinExistence type="predicted"/>
<name>U9SMN4_RHIID</name>
<accession>U9SMN4</accession>
<sequence length="58" mass="6637">MLQYNTNNLKFELYVVHAEVNGMGVLLAYLFIENNGNCSNGIQTEVIIDFNLIKNLWS</sequence>